<gene>
    <name evidence="2" type="ORF">SAMN04487885_105148</name>
</gene>
<feature type="compositionally biased region" description="Basic and acidic residues" evidence="1">
    <location>
        <begin position="214"/>
        <end position="227"/>
    </location>
</feature>
<dbReference type="PANTHER" id="PTHR40050:SF1">
    <property type="entry name" value="INNER SPORE COAT PROTEIN H"/>
    <property type="match status" value="1"/>
</dbReference>
<feature type="compositionally biased region" description="Gly residues" evidence="1">
    <location>
        <begin position="238"/>
        <end position="248"/>
    </location>
</feature>
<dbReference type="InterPro" id="IPR014867">
    <property type="entry name" value="Spore_coat_CotH_CotH2/3/7"/>
</dbReference>
<name>A0A1I2KG71_9CLOT</name>
<feature type="region of interest" description="Disordered" evidence="1">
    <location>
        <begin position="536"/>
        <end position="585"/>
    </location>
</feature>
<proteinExistence type="predicted"/>
<feature type="compositionally biased region" description="Low complexity" evidence="1">
    <location>
        <begin position="228"/>
        <end position="237"/>
    </location>
</feature>
<dbReference type="eggNOG" id="COG5337">
    <property type="taxonomic scope" value="Bacteria"/>
</dbReference>
<dbReference type="AlphaFoldDB" id="A0A1I2KG71"/>
<dbReference type="EMBL" id="FOOE01000005">
    <property type="protein sequence ID" value="SFF65453.1"/>
    <property type="molecule type" value="Genomic_DNA"/>
</dbReference>
<dbReference type="Pfam" id="PF08757">
    <property type="entry name" value="CotH"/>
    <property type="match status" value="2"/>
</dbReference>
<dbReference type="STRING" id="1529.SAMN04487885_105148"/>
<keyword evidence="3" id="KW-1185">Reference proteome</keyword>
<dbReference type="OrthoDB" id="3235126at2"/>
<feature type="region of interest" description="Disordered" evidence="1">
    <location>
        <begin position="212"/>
        <end position="284"/>
    </location>
</feature>
<organism evidence="2 3">
    <name type="scientific">Clostridium cadaveris</name>
    <dbReference type="NCBI Taxonomy" id="1529"/>
    <lineage>
        <taxon>Bacteria</taxon>
        <taxon>Bacillati</taxon>
        <taxon>Bacillota</taxon>
        <taxon>Clostridia</taxon>
        <taxon>Eubacteriales</taxon>
        <taxon>Clostridiaceae</taxon>
        <taxon>Clostridium</taxon>
    </lineage>
</organism>
<evidence type="ECO:0000256" key="1">
    <source>
        <dbReference type="SAM" id="MobiDB-lite"/>
    </source>
</evidence>
<dbReference type="PANTHER" id="PTHR40050">
    <property type="entry name" value="INNER SPORE COAT PROTEIN H"/>
    <property type="match status" value="1"/>
</dbReference>
<reference evidence="2 3" key="1">
    <citation type="submission" date="2016-10" db="EMBL/GenBank/DDBJ databases">
        <authorList>
            <person name="de Groot N.N."/>
        </authorList>
    </citation>
    <scope>NUCLEOTIDE SEQUENCE [LARGE SCALE GENOMIC DNA]</scope>
    <source>
        <strain evidence="2 3">NLAE-zl-G419</strain>
    </source>
</reference>
<feature type="compositionally biased region" description="Basic and acidic residues" evidence="1">
    <location>
        <begin position="572"/>
        <end position="585"/>
    </location>
</feature>
<dbReference type="RefSeq" id="WP_074844848.1">
    <property type="nucleotide sequence ID" value="NZ_CABMJC010000009.1"/>
</dbReference>
<sequence>MINSKYIDKIIAVFVIVSLAFTIGFMRTSSSTEAAIVTLEPEYATKLFDKEGVIEVSIKADQSQWDDMIKNANKEEYIPCDVTINGTTFNSVGIRPKGNSSLNTIYSDPNTDRYSFKLEFDHYIKGQTCFGLDKLALNNIQADTTYMKEYLSYDLLDYMGVVSPLYSFTNIMVNDETWGFYIAVECVEESFAERNYGSNYGMLYKPESMGMNAKKKENNGENDKNKDNNGPPDMNGKGNNGGNIGPGMKGDMPQGENAPNIPQGGNGGNMPPEINGENFGENKMPLFNGNDMPNEKVSNYNNDRENEDKKNMMNIGMGRNGNSAGCDLKYVDDNIDNYSNIFNSSVFKVTDEDYERVITALKNLSEGKDLEKYIDVDQVLRYFAVNTALVNLDSYVTNMQHNYYLYENDGQLSMVPWDYNLSFAGFQSGNATSAVNFAIDTPVSGVEMSERPMLSKLLEVDEYKEKYHEYLSEIASNYFGNGIFKNKINKLNSIIGEYVKNDPSAFYTYDEYTKSLGTLKEFGRLRALSIQGQLEGTIPSTTTEQKEDSSKLIDASSINLSTMGMQGGGGEKGNRQDKKQELNLP</sequence>
<accession>A0A1I2KG71</accession>
<evidence type="ECO:0000313" key="3">
    <source>
        <dbReference type="Proteomes" id="UP000182135"/>
    </source>
</evidence>
<dbReference type="Proteomes" id="UP000182135">
    <property type="component" value="Unassembled WGS sequence"/>
</dbReference>
<evidence type="ECO:0000313" key="2">
    <source>
        <dbReference type="EMBL" id="SFF65453.1"/>
    </source>
</evidence>
<dbReference type="SMR" id="A0A1I2KG71"/>
<protein>
    <submittedName>
        <fullName evidence="2">CotH protein</fullName>
    </submittedName>
</protein>